<feature type="domain" description="AAA+ ATPase" evidence="2">
    <location>
        <begin position="44"/>
        <end position="194"/>
    </location>
</feature>
<keyword evidence="1" id="KW-0175">Coiled coil</keyword>
<organism evidence="3 4">
    <name type="scientific">Desulfovibrio psychrotolerans</name>
    <dbReference type="NCBI Taxonomy" id="415242"/>
    <lineage>
        <taxon>Bacteria</taxon>
        <taxon>Pseudomonadati</taxon>
        <taxon>Thermodesulfobacteriota</taxon>
        <taxon>Desulfovibrionia</taxon>
        <taxon>Desulfovibrionales</taxon>
        <taxon>Desulfovibrionaceae</taxon>
        <taxon>Desulfovibrio</taxon>
    </lineage>
</organism>
<protein>
    <submittedName>
        <fullName evidence="3">ATPase</fullName>
    </submittedName>
</protein>
<dbReference type="SMART" id="SM00382">
    <property type="entry name" value="AAA"/>
    <property type="match status" value="1"/>
</dbReference>
<dbReference type="GO" id="GO:0016887">
    <property type="term" value="F:ATP hydrolysis activity"/>
    <property type="evidence" value="ECO:0007669"/>
    <property type="project" value="InterPro"/>
</dbReference>
<reference evidence="3 4" key="1">
    <citation type="submission" date="2020-05" db="EMBL/GenBank/DDBJ databases">
        <title>Draft genome sequence of Desulfovibrio psychrotolerans JS1T.</title>
        <authorList>
            <person name="Ueno A."/>
            <person name="Tamazawa S."/>
            <person name="Tamamura S."/>
            <person name="Murakami T."/>
            <person name="Kiyama T."/>
            <person name="Inomata H."/>
            <person name="Amano Y."/>
            <person name="Miyakawa K."/>
            <person name="Tamaki H."/>
            <person name="Naganuma T."/>
            <person name="Kaneko K."/>
        </authorList>
    </citation>
    <scope>NUCLEOTIDE SEQUENCE [LARGE SCALE GENOMIC DNA]</scope>
    <source>
        <strain evidence="3 4">JS1</strain>
    </source>
</reference>
<proteinExistence type="predicted"/>
<dbReference type="PANTHER" id="PTHR35894">
    <property type="entry name" value="GENERAL SECRETION PATHWAY PROTEIN A-RELATED"/>
    <property type="match status" value="1"/>
</dbReference>
<evidence type="ECO:0000259" key="2">
    <source>
        <dbReference type="SMART" id="SM00382"/>
    </source>
</evidence>
<name>A0A7J0BUI6_9BACT</name>
<dbReference type="Gene3D" id="3.40.50.300">
    <property type="entry name" value="P-loop containing nucleotide triphosphate hydrolases"/>
    <property type="match status" value="1"/>
</dbReference>
<dbReference type="CDD" id="cd00009">
    <property type="entry name" value="AAA"/>
    <property type="match status" value="1"/>
</dbReference>
<accession>A0A7J0BUI6</accession>
<dbReference type="NCBIfam" id="TIGR03015">
    <property type="entry name" value="pepcterm_ATPase"/>
    <property type="match status" value="1"/>
</dbReference>
<dbReference type="InterPro" id="IPR027417">
    <property type="entry name" value="P-loop_NTPase"/>
</dbReference>
<gene>
    <name evidence="3" type="ORF">DSM19430T_20120</name>
</gene>
<dbReference type="AlphaFoldDB" id="A0A7J0BUI6"/>
<dbReference type="PANTHER" id="PTHR35894:SF1">
    <property type="entry name" value="PHOSPHORIBULOKINASE _ URIDINE KINASE FAMILY"/>
    <property type="match status" value="1"/>
</dbReference>
<sequence>MNVYLDHFGFTTKPFELLPNPAFLYMSRTHTKALTYLRYGISERSGFILLTGEVGSGKTTLIRELIGSHLKGLRLAKVFNTRVDSTQLLGMIVEDFGLNAEGRDKTALIRMLNDFLIEQYAQGNRCVLIIDEAQNLSVELLEEVRLLSNLETEQGKLLQIVLVGQPELKETLKSLELLQLRQRIQVFCHLGTISAEEIREYILCRLERAGNRTAVVLSDEVLEIIHRVTRGTPRLVNILMEYILLDAFGNGTAEVSVAAVQEIVDDLDFERQFWGGEDVQGAAGRKEAVPVADGGKGRPAGANALTSLFRRMEARVKGLETQILKMDPAAVQTLAERITALEAQLAKQRDMSESALEVARAALAREVQPRREPEAKPVPHRRRNWAVRLLLGEE</sequence>
<keyword evidence="4" id="KW-1185">Reference proteome</keyword>
<dbReference type="EMBL" id="BLVP01000008">
    <property type="protein sequence ID" value="GFM37328.1"/>
    <property type="molecule type" value="Genomic_DNA"/>
</dbReference>
<dbReference type="InterPro" id="IPR052026">
    <property type="entry name" value="ExeA_AAA_ATPase_DNA-bind"/>
</dbReference>
<dbReference type="InterPro" id="IPR017466">
    <property type="entry name" value="XrtA-assoc_ATPase-like"/>
</dbReference>
<feature type="coiled-coil region" evidence="1">
    <location>
        <begin position="302"/>
        <end position="351"/>
    </location>
</feature>
<evidence type="ECO:0000313" key="4">
    <source>
        <dbReference type="Proteomes" id="UP000503820"/>
    </source>
</evidence>
<evidence type="ECO:0000313" key="3">
    <source>
        <dbReference type="EMBL" id="GFM37328.1"/>
    </source>
</evidence>
<dbReference type="InterPro" id="IPR049945">
    <property type="entry name" value="AAA_22"/>
</dbReference>
<dbReference type="InterPro" id="IPR003593">
    <property type="entry name" value="AAA+_ATPase"/>
</dbReference>
<dbReference type="Pfam" id="PF13401">
    <property type="entry name" value="AAA_22"/>
    <property type="match status" value="1"/>
</dbReference>
<comment type="caution">
    <text evidence="3">The sequence shown here is derived from an EMBL/GenBank/DDBJ whole genome shotgun (WGS) entry which is preliminary data.</text>
</comment>
<dbReference type="Proteomes" id="UP000503820">
    <property type="component" value="Unassembled WGS sequence"/>
</dbReference>
<dbReference type="SUPFAM" id="SSF52540">
    <property type="entry name" value="P-loop containing nucleoside triphosphate hydrolases"/>
    <property type="match status" value="1"/>
</dbReference>
<evidence type="ECO:0000256" key="1">
    <source>
        <dbReference type="SAM" id="Coils"/>
    </source>
</evidence>